<name>A0AC61R8B2_9FIRM</name>
<organism evidence="1 2">
    <name type="scientific">Dubosiella muris</name>
    <dbReference type="NCBI Taxonomy" id="3038133"/>
    <lineage>
        <taxon>Bacteria</taxon>
        <taxon>Bacillati</taxon>
        <taxon>Bacillota</taxon>
        <taxon>Erysipelotrichia</taxon>
        <taxon>Erysipelotrichales</taxon>
        <taxon>Erysipelotrichaceae</taxon>
        <taxon>Dubosiella</taxon>
    </lineage>
</organism>
<evidence type="ECO:0000313" key="2">
    <source>
        <dbReference type="Proteomes" id="UP000308836"/>
    </source>
</evidence>
<evidence type="ECO:0000313" key="1">
    <source>
        <dbReference type="EMBL" id="TGY66262.1"/>
    </source>
</evidence>
<comment type="caution">
    <text evidence="1">The sequence shown here is derived from an EMBL/GenBank/DDBJ whole genome shotgun (WGS) entry which is preliminary data.</text>
</comment>
<sequence>MSLDFAYCWRMLQANWPMFWYGIKVTISFAIVGTLGGLVIGLIVGAIRGLPDDPLDNPVKKGIIKFFQAIASFYIWVFRGTPMMVQALFIYYLLRPVFHWEPITAGMIIISINTGAYMAEIVRSGIQSIDRGQVEAAKSLGMSNFQTMMHIVLPQAIKNTFPSIGNQLIVNIKDSCMLNAIAVTELYFQATSVAGTQYRYIEIYFVTAILYLILTTLATWLLNAAERRINKTNTVTIKDHCA</sequence>
<gene>
    <name evidence="1" type="ORF">E5336_05290</name>
</gene>
<dbReference type="Proteomes" id="UP000308836">
    <property type="component" value="Unassembled WGS sequence"/>
</dbReference>
<proteinExistence type="predicted"/>
<dbReference type="EMBL" id="SRYG01000008">
    <property type="protein sequence ID" value="TGY66262.1"/>
    <property type="molecule type" value="Genomic_DNA"/>
</dbReference>
<accession>A0AC61R8B2</accession>
<keyword evidence="2" id="KW-1185">Reference proteome</keyword>
<protein>
    <submittedName>
        <fullName evidence="1">Amino acid ABC transporter permease</fullName>
    </submittedName>
</protein>
<reference evidence="1" key="1">
    <citation type="submission" date="2019-04" db="EMBL/GenBank/DDBJ databases">
        <title>Microbes associate with the intestines of laboratory mice.</title>
        <authorList>
            <person name="Navarre W."/>
            <person name="Wong E."/>
            <person name="Huang K."/>
            <person name="Tropini C."/>
            <person name="Ng K."/>
            <person name="Yu B."/>
        </authorList>
    </citation>
    <scope>NUCLEOTIDE SEQUENCE</scope>
    <source>
        <strain evidence="1">NM09_H32</strain>
    </source>
</reference>